<reference evidence="1 2" key="1">
    <citation type="submission" date="2012-04" db="EMBL/GenBank/DDBJ databases">
        <title>The Genome Sequence of Saprolegnia declina VS20.</title>
        <authorList>
            <consortium name="The Broad Institute Genome Sequencing Platform"/>
            <person name="Russ C."/>
            <person name="Nusbaum C."/>
            <person name="Tyler B."/>
            <person name="van West P."/>
            <person name="Dieguez-Uribeondo J."/>
            <person name="de Bruijn I."/>
            <person name="Tripathy S."/>
            <person name="Jiang R."/>
            <person name="Young S.K."/>
            <person name="Zeng Q."/>
            <person name="Gargeya S."/>
            <person name="Fitzgerald M."/>
            <person name="Haas B."/>
            <person name="Abouelleil A."/>
            <person name="Alvarado L."/>
            <person name="Arachchi H.M."/>
            <person name="Berlin A."/>
            <person name="Chapman S.B."/>
            <person name="Goldberg J."/>
            <person name="Griggs A."/>
            <person name="Gujja S."/>
            <person name="Hansen M."/>
            <person name="Howarth C."/>
            <person name="Imamovic A."/>
            <person name="Larimer J."/>
            <person name="McCowen C."/>
            <person name="Montmayeur A."/>
            <person name="Murphy C."/>
            <person name="Neiman D."/>
            <person name="Pearson M."/>
            <person name="Priest M."/>
            <person name="Roberts A."/>
            <person name="Saif S."/>
            <person name="Shea T."/>
            <person name="Sisk P."/>
            <person name="Sykes S."/>
            <person name="Wortman J."/>
            <person name="Nusbaum C."/>
            <person name="Birren B."/>
        </authorList>
    </citation>
    <scope>NUCLEOTIDE SEQUENCE [LARGE SCALE GENOMIC DNA]</scope>
    <source>
        <strain evidence="1 2">VS20</strain>
    </source>
</reference>
<dbReference type="VEuPathDB" id="FungiDB:SDRG_14078"/>
<proteinExistence type="predicted"/>
<dbReference type="GeneID" id="19954805"/>
<dbReference type="InParanoid" id="T0Q495"/>
<accession>T0Q495</accession>
<organism evidence="1 2">
    <name type="scientific">Saprolegnia diclina (strain VS20)</name>
    <dbReference type="NCBI Taxonomy" id="1156394"/>
    <lineage>
        <taxon>Eukaryota</taxon>
        <taxon>Sar</taxon>
        <taxon>Stramenopiles</taxon>
        <taxon>Oomycota</taxon>
        <taxon>Saprolegniomycetes</taxon>
        <taxon>Saprolegniales</taxon>
        <taxon>Saprolegniaceae</taxon>
        <taxon>Saprolegnia</taxon>
    </lineage>
</organism>
<gene>
    <name evidence="1" type="ORF">SDRG_14078</name>
</gene>
<evidence type="ECO:0000313" key="1">
    <source>
        <dbReference type="EMBL" id="EQC28255.1"/>
    </source>
</evidence>
<evidence type="ECO:0000313" key="2">
    <source>
        <dbReference type="Proteomes" id="UP000030762"/>
    </source>
</evidence>
<keyword evidence="2" id="KW-1185">Reference proteome</keyword>
<dbReference type="Proteomes" id="UP000030762">
    <property type="component" value="Unassembled WGS sequence"/>
</dbReference>
<name>T0Q495_SAPDV</name>
<sequence length="127" mass="14716">MASPNHHGWTTEEDVFLYHLLHCYLKGILDDESPPLLRQYLARELQCKPLRISKRLAKGQWLLGHYLAHTFGRVCYEPAATFTQADVESLNQVKLARNHFHVALQRKRSGRHQKTTGRKILSIAEMI</sequence>
<dbReference type="OrthoDB" id="206107at2759"/>
<dbReference type="RefSeq" id="XP_008618404.1">
    <property type="nucleotide sequence ID" value="XM_008620182.1"/>
</dbReference>
<dbReference type="AlphaFoldDB" id="T0Q495"/>
<dbReference type="EMBL" id="JH767197">
    <property type="protein sequence ID" value="EQC28255.1"/>
    <property type="molecule type" value="Genomic_DNA"/>
</dbReference>
<protein>
    <submittedName>
        <fullName evidence="1">Uncharacterized protein</fullName>
    </submittedName>
</protein>